<evidence type="ECO:0000313" key="1">
    <source>
        <dbReference type="EMBL" id="CAG8476098.1"/>
    </source>
</evidence>
<comment type="caution">
    <text evidence="1">The sequence shown here is derived from an EMBL/GenBank/DDBJ whole genome shotgun (WGS) entry which is preliminary data.</text>
</comment>
<organism evidence="1 2">
    <name type="scientific">Gigaspora margarita</name>
    <dbReference type="NCBI Taxonomy" id="4874"/>
    <lineage>
        <taxon>Eukaryota</taxon>
        <taxon>Fungi</taxon>
        <taxon>Fungi incertae sedis</taxon>
        <taxon>Mucoromycota</taxon>
        <taxon>Glomeromycotina</taxon>
        <taxon>Glomeromycetes</taxon>
        <taxon>Diversisporales</taxon>
        <taxon>Gigasporaceae</taxon>
        <taxon>Gigaspora</taxon>
    </lineage>
</organism>
<keyword evidence="2" id="KW-1185">Reference proteome</keyword>
<protein>
    <submittedName>
        <fullName evidence="1">24099_t:CDS:1</fullName>
    </submittedName>
</protein>
<evidence type="ECO:0000313" key="2">
    <source>
        <dbReference type="Proteomes" id="UP000789901"/>
    </source>
</evidence>
<accession>A0ABM8VY46</accession>
<name>A0ABM8VY46_GIGMA</name>
<reference evidence="1 2" key="1">
    <citation type="submission" date="2021-06" db="EMBL/GenBank/DDBJ databases">
        <authorList>
            <person name="Kallberg Y."/>
            <person name="Tangrot J."/>
            <person name="Rosling A."/>
        </authorList>
    </citation>
    <scope>NUCLEOTIDE SEQUENCE [LARGE SCALE GENOMIC DNA]</scope>
    <source>
        <strain evidence="1 2">120-4 pot B 10/14</strain>
    </source>
</reference>
<dbReference type="Proteomes" id="UP000789901">
    <property type="component" value="Unassembled WGS sequence"/>
</dbReference>
<dbReference type="EMBL" id="CAJVQB010000225">
    <property type="protein sequence ID" value="CAG8476098.1"/>
    <property type="molecule type" value="Genomic_DNA"/>
</dbReference>
<proteinExistence type="predicted"/>
<gene>
    <name evidence="1" type="ORF">GMARGA_LOCUS1009</name>
</gene>
<sequence length="42" mass="4755">MRITAIQCNNKNRSIRMSEEIKSHEAAANGMMKENHESHLSG</sequence>